<dbReference type="AlphaFoldDB" id="A0A9D1I308"/>
<feature type="signal peptide" evidence="1">
    <location>
        <begin position="1"/>
        <end position="18"/>
    </location>
</feature>
<evidence type="ECO:0000256" key="1">
    <source>
        <dbReference type="SAM" id="SignalP"/>
    </source>
</evidence>
<name>A0A9D1I308_9FIRM</name>
<reference evidence="2" key="1">
    <citation type="submission" date="2020-10" db="EMBL/GenBank/DDBJ databases">
        <authorList>
            <person name="Gilroy R."/>
        </authorList>
    </citation>
    <scope>NUCLEOTIDE SEQUENCE</scope>
    <source>
        <strain evidence="2">11300</strain>
    </source>
</reference>
<gene>
    <name evidence="2" type="ORF">IAD16_00585</name>
</gene>
<accession>A0A9D1I308</accession>
<evidence type="ECO:0000313" key="3">
    <source>
        <dbReference type="Proteomes" id="UP000824091"/>
    </source>
</evidence>
<reference evidence="2" key="2">
    <citation type="journal article" date="2021" name="PeerJ">
        <title>Extensive microbial diversity within the chicken gut microbiome revealed by metagenomics and culture.</title>
        <authorList>
            <person name="Gilroy R."/>
            <person name="Ravi A."/>
            <person name="Getino M."/>
            <person name="Pursley I."/>
            <person name="Horton D.L."/>
            <person name="Alikhan N.F."/>
            <person name="Baker D."/>
            <person name="Gharbi K."/>
            <person name="Hall N."/>
            <person name="Watson M."/>
            <person name="Adriaenssens E.M."/>
            <person name="Foster-Nyarko E."/>
            <person name="Jarju S."/>
            <person name="Secka A."/>
            <person name="Antonio M."/>
            <person name="Oren A."/>
            <person name="Chaudhuri R.R."/>
            <person name="La Ragione R."/>
            <person name="Hildebrand F."/>
            <person name="Pallen M.J."/>
        </authorList>
    </citation>
    <scope>NUCLEOTIDE SEQUENCE</scope>
    <source>
        <strain evidence="2">11300</strain>
    </source>
</reference>
<proteinExistence type="predicted"/>
<keyword evidence="1" id="KW-0732">Signal</keyword>
<dbReference type="EMBL" id="DVMO01000006">
    <property type="protein sequence ID" value="HIU26862.1"/>
    <property type="molecule type" value="Genomic_DNA"/>
</dbReference>
<sequence>MKKIAVALLALIMCFTFAACSSPSPTDALKADLENAKSSPDEIIGDMGSDGFGEEATEALVDKVLEFDYELGEETIDGDTATVEATITTYPFGEMFSNLLISFMGEALADPTMTEETMMDTLDQLLMDALDSAEKTYESTVTVTLVNDGEAWVVQESDELSNALTGGMLDFANSASSLS</sequence>
<dbReference type="Proteomes" id="UP000824091">
    <property type="component" value="Unassembled WGS sequence"/>
</dbReference>
<dbReference type="PROSITE" id="PS51257">
    <property type="entry name" value="PROKAR_LIPOPROTEIN"/>
    <property type="match status" value="1"/>
</dbReference>
<protein>
    <recommendedName>
        <fullName evidence="4">DUF5105 domain-containing protein</fullName>
    </recommendedName>
</protein>
<evidence type="ECO:0008006" key="4">
    <source>
        <dbReference type="Google" id="ProtNLM"/>
    </source>
</evidence>
<comment type="caution">
    <text evidence="2">The sequence shown here is derived from an EMBL/GenBank/DDBJ whole genome shotgun (WGS) entry which is preliminary data.</text>
</comment>
<feature type="chain" id="PRO_5038549081" description="DUF5105 domain-containing protein" evidence="1">
    <location>
        <begin position="19"/>
        <end position="179"/>
    </location>
</feature>
<evidence type="ECO:0000313" key="2">
    <source>
        <dbReference type="EMBL" id="HIU26862.1"/>
    </source>
</evidence>
<organism evidence="2 3">
    <name type="scientific">Candidatus Fimisoma avicola</name>
    <dbReference type="NCBI Taxonomy" id="2840826"/>
    <lineage>
        <taxon>Bacteria</taxon>
        <taxon>Bacillati</taxon>
        <taxon>Bacillota</taxon>
        <taxon>Clostridia</taxon>
        <taxon>Eubacteriales</taxon>
        <taxon>Candidatus Fimisoma</taxon>
    </lineage>
</organism>